<dbReference type="Gene3D" id="3.10.310.10">
    <property type="entry name" value="Diaminopimelate Epimerase, Chain A, domain 1"/>
    <property type="match status" value="2"/>
</dbReference>
<sequence>MEITGLVAVVDTHTGGEPTRLIIGGAPLLKGATMGEKWLDLRENHDDFRVLAMCEPRGHGDMFGALLTPPCRREAHFGVIFMDSGGSLSMCGHGSIGLARTAVELGWIPKAEPYTEVVFDTVAGLVHMKVEVRDGVVGEVELGNVPAFVYRRDVEVFVPSLDRKIHLDISFGGNFFAIVAADQLDLTLAAEEVPRLTRLGLEIRDVVNEAVAVRHPLEPAIDKVELTEFSLERKGLPTRNIVVFGQGSVDRSPCGTGTCAKMALLAAKGKLAPGETFLHEGVTGSLFKGSVTEGPKVGDFDTVLPVLRGRSWVTGFNFLVRQPKDDVGSGFLLKR</sequence>
<dbReference type="EMBL" id="CP072943">
    <property type="protein sequence ID" value="QTX31766.1"/>
    <property type="molecule type" value="Genomic_DNA"/>
</dbReference>
<dbReference type="SUPFAM" id="SSF54506">
    <property type="entry name" value="Diaminopimelate epimerase-like"/>
    <property type="match status" value="1"/>
</dbReference>
<dbReference type="Pfam" id="PF05544">
    <property type="entry name" value="Pro_racemase"/>
    <property type="match status" value="1"/>
</dbReference>
<dbReference type="RefSeq" id="WP_274372950.1">
    <property type="nucleotide sequence ID" value="NZ_CP072943.1"/>
</dbReference>
<protein>
    <submittedName>
        <fullName evidence="2">Proline racemase family protein</fullName>
    </submittedName>
</protein>
<evidence type="ECO:0000256" key="1">
    <source>
        <dbReference type="ARBA" id="ARBA00007529"/>
    </source>
</evidence>
<accession>A0A9Q7EY99</accession>
<dbReference type="InterPro" id="IPR008794">
    <property type="entry name" value="Pro_racemase_fam"/>
</dbReference>
<reference evidence="3" key="1">
    <citation type="submission" date="2021-04" db="EMBL/GenBank/DDBJ databases">
        <title>A novel Synergistetes isolate from a pyrite-forming mixed culture.</title>
        <authorList>
            <person name="Bunk B."/>
            <person name="Sproer C."/>
            <person name="Spring S."/>
            <person name="Pester M."/>
        </authorList>
    </citation>
    <scope>NUCLEOTIDE SEQUENCE [LARGE SCALE GENOMIC DNA]</scope>
    <source>
        <strain evidence="3">J.5.4.2-T.3.5.2</strain>
    </source>
</reference>
<name>A0A9Q7EY99_9BACT</name>
<dbReference type="Proteomes" id="UP000671879">
    <property type="component" value="Chromosome"/>
</dbReference>
<organism evidence="2 3">
    <name type="scientific">Aminithiophilus ramosus</name>
    <dbReference type="NCBI Taxonomy" id="3029084"/>
    <lineage>
        <taxon>Bacteria</taxon>
        <taxon>Thermotogati</taxon>
        <taxon>Synergistota</taxon>
        <taxon>Synergistia</taxon>
        <taxon>Synergistales</taxon>
        <taxon>Aminithiophilaceae</taxon>
        <taxon>Aminithiophilus</taxon>
    </lineage>
</organism>
<gene>
    <name evidence="2" type="ORF">KAR29_10520</name>
</gene>
<evidence type="ECO:0000313" key="2">
    <source>
        <dbReference type="EMBL" id="QTX31766.1"/>
    </source>
</evidence>
<dbReference type="PANTHER" id="PTHR33442:SF5">
    <property type="entry name" value="BIFUNCTIONAL TRANS-3-HYDROXY-L-PROLINE DEHYDRATASE_2-EPIMERASE"/>
    <property type="match status" value="1"/>
</dbReference>
<comment type="similarity">
    <text evidence="1">Belongs to the proline racemase family.</text>
</comment>
<dbReference type="KEGG" id="aram:KAR29_10520"/>
<dbReference type="SFLD" id="SFLDS00028">
    <property type="entry name" value="Proline_Racemase"/>
    <property type="match status" value="1"/>
</dbReference>
<proteinExistence type="inferred from homology"/>
<evidence type="ECO:0000313" key="3">
    <source>
        <dbReference type="Proteomes" id="UP000671879"/>
    </source>
</evidence>
<keyword evidence="3" id="KW-1185">Reference proteome</keyword>
<dbReference type="GO" id="GO:0047580">
    <property type="term" value="F:4-hydroxyproline epimerase activity"/>
    <property type="evidence" value="ECO:0007669"/>
    <property type="project" value="TreeGrafter"/>
</dbReference>
<dbReference type="AlphaFoldDB" id="A0A9Q7EY99"/>
<dbReference type="PIRSF" id="PIRSF029792">
    <property type="entry name" value="Pro_racemase"/>
    <property type="match status" value="1"/>
</dbReference>
<dbReference type="PANTHER" id="PTHR33442">
    <property type="entry name" value="TRANS-3-HYDROXY-L-PROLINE DEHYDRATASE"/>
    <property type="match status" value="1"/>
</dbReference>
<dbReference type="FunFam" id="3.10.310.10:FF:000005">
    <property type="entry name" value="Proline racemase"/>
    <property type="match status" value="1"/>
</dbReference>